<accession>A0ABX7BK59</accession>
<dbReference type="Proteomes" id="UP000595448">
    <property type="component" value="Chromosome"/>
</dbReference>
<dbReference type="EMBL" id="CP067977">
    <property type="protein sequence ID" value="QQQ17785.1"/>
    <property type="molecule type" value="Genomic_DNA"/>
</dbReference>
<protein>
    <submittedName>
        <fullName evidence="1">Uncharacterized protein</fullName>
    </submittedName>
</protein>
<name>A0ABX7BK59_9CAUL</name>
<proteinExistence type="predicted"/>
<evidence type="ECO:0000313" key="2">
    <source>
        <dbReference type="Proteomes" id="UP000595448"/>
    </source>
</evidence>
<organism evidence="1 2">
    <name type="scientific">Brevundimonas vitisensis</name>
    <dbReference type="NCBI Taxonomy" id="2800818"/>
    <lineage>
        <taxon>Bacteria</taxon>
        <taxon>Pseudomonadati</taxon>
        <taxon>Pseudomonadota</taxon>
        <taxon>Alphaproteobacteria</taxon>
        <taxon>Caulobacterales</taxon>
        <taxon>Caulobacteraceae</taxon>
        <taxon>Brevundimonas</taxon>
    </lineage>
</organism>
<dbReference type="RefSeq" id="WP_201102161.1">
    <property type="nucleotide sequence ID" value="NZ_CP067977.1"/>
</dbReference>
<reference evidence="1 2" key="1">
    <citation type="submission" date="2021-01" db="EMBL/GenBank/DDBJ databases">
        <title>Brevundimonas vitis sp. nov., an bacterium isolated from grape (Vitis vinifera).</title>
        <authorList>
            <person name="Jiang L."/>
            <person name="Lee J."/>
        </authorList>
    </citation>
    <scope>NUCLEOTIDE SEQUENCE [LARGE SCALE GENOMIC DNA]</scope>
    <source>
        <strain evidence="1 2">GRTSA-9</strain>
    </source>
</reference>
<sequence>MFKRFTQLPERQPIYIRESRVQAFAATEDGTRIFLSGSLSCLVAEGEADVLAAFTRSADSEG</sequence>
<evidence type="ECO:0000313" key="1">
    <source>
        <dbReference type="EMBL" id="QQQ17785.1"/>
    </source>
</evidence>
<keyword evidence="2" id="KW-1185">Reference proteome</keyword>
<gene>
    <name evidence="1" type="ORF">JIP62_10615</name>
</gene>